<comment type="cofactor">
    <cofactor evidence="2 17 20">
        <name>Mg(2+)</name>
        <dbReference type="ChEBI" id="CHEBI:18420"/>
    </cofactor>
</comment>
<dbReference type="GO" id="GO:0046872">
    <property type="term" value="F:metal ion binding"/>
    <property type="evidence" value="ECO:0007669"/>
    <property type="project" value="UniProtKB-KW"/>
</dbReference>
<comment type="subcellular location">
    <subcellularLocation>
        <location evidence="4 17">Cytoplasm</location>
    </subcellularLocation>
</comment>
<dbReference type="InterPro" id="IPR050499">
    <property type="entry name" value="PEP-utilizing_PTS_enzyme"/>
</dbReference>
<sequence>MELKGKSVSPGIAMGAALVYRPFEPCINEQPLPEGGEVEALRRYDEALARAGAELDALEARLTADEPDKAAVVAAHRDILRDPAMDEEIRQLVRAERLSPDCAAARVYDMFRAVLSRSKNKLMRERASDLADVKLRLLRCWAGEPEHSLASLAGPVIVVAEELFPSDTAGLDRKNVLGIVTETGGATSHTAIIARGYELPAVLGVEGATERICEGEFIICDAERGLVLTEPDEAVIKDCEARAAAFKERAENERKFLRAVPVTQDGTRIEILLNIDSGTGPELERAEYSDGSGLFRTEFLYQSGECLPDEAEQFEAYKKVLAAFGGKTVTLRTMDIGGDKQIPALELPKEENPFLGLRGLRLSLEREAAFRAQLRAALRASAFGRLKLMLPMVGGLDELRDTKRILEEETAKLTAEGADWDRDIKLGIMVEVPSVALIAEHAAREADFASVGTNDLTQYLCAADRGNPLVRRYYQEYHPALFRLLGELARAFGAAGKELGVCGELGGDALAIPALIGLGIRRLSMGPAALARAKKVVCGLDLAEAEKLATRVCSLATNDEVRAALESFAAEGKVV</sequence>
<comment type="catalytic activity">
    <reaction evidence="1 17">
        <text>L-histidyl-[protein] + phosphoenolpyruvate = N(pros)-phospho-L-histidyl-[protein] + pyruvate</text>
        <dbReference type="Rhea" id="RHEA:23880"/>
        <dbReference type="Rhea" id="RHEA-COMP:9745"/>
        <dbReference type="Rhea" id="RHEA-COMP:9746"/>
        <dbReference type="ChEBI" id="CHEBI:15361"/>
        <dbReference type="ChEBI" id="CHEBI:29979"/>
        <dbReference type="ChEBI" id="CHEBI:58702"/>
        <dbReference type="ChEBI" id="CHEBI:64837"/>
        <dbReference type="EC" id="2.7.3.9"/>
    </reaction>
</comment>
<evidence type="ECO:0000313" key="25">
    <source>
        <dbReference type="Proteomes" id="UP000886876"/>
    </source>
</evidence>
<evidence type="ECO:0000256" key="17">
    <source>
        <dbReference type="PIRNR" id="PIRNR000732"/>
    </source>
</evidence>
<dbReference type="GO" id="GO:0005737">
    <property type="term" value="C:cytoplasm"/>
    <property type="evidence" value="ECO:0007669"/>
    <property type="project" value="UniProtKB-SubCell"/>
</dbReference>
<comment type="function">
    <text evidence="3 17">General (non sugar-specific) component of the phosphoenolpyruvate-dependent sugar phosphotransferase system (sugar PTS). This major carbohydrate active-transport system catalyzes the phosphorylation of incoming sugar substrates concomitantly with their translocation across the cell membrane. Enzyme I transfers the phosphoryl group from phosphoenolpyruvate (PEP) to the phosphoryl carrier protein (HPr).</text>
</comment>
<dbReference type="PIRSF" id="PIRSF000732">
    <property type="entry name" value="PTS_enzyme_I"/>
    <property type="match status" value="1"/>
</dbReference>
<dbReference type="PRINTS" id="PR01736">
    <property type="entry name" value="PHPHTRNFRASE"/>
</dbReference>
<dbReference type="Pfam" id="PF05524">
    <property type="entry name" value="PEP-utilisers_N"/>
    <property type="match status" value="1"/>
</dbReference>
<dbReference type="InterPro" id="IPR015813">
    <property type="entry name" value="Pyrv/PenolPyrv_kinase-like_dom"/>
</dbReference>
<feature type="domain" description="Phosphotransferase system enzyme I N-terminal" evidence="23">
    <location>
        <begin position="4"/>
        <end position="126"/>
    </location>
</feature>
<keyword evidence="8 17" id="KW-0813">Transport</keyword>
<evidence type="ECO:0000259" key="23">
    <source>
        <dbReference type="Pfam" id="PF05524"/>
    </source>
</evidence>
<dbReference type="InterPro" id="IPR036618">
    <property type="entry name" value="PtsI_HPr-bd_sf"/>
</dbReference>
<feature type="binding site" evidence="19">
    <location>
        <position position="465"/>
    </location>
    <ligand>
        <name>phosphoenolpyruvate</name>
        <dbReference type="ChEBI" id="CHEBI:58702"/>
    </ligand>
</feature>
<protein>
    <recommendedName>
        <fullName evidence="7 17">Phosphoenolpyruvate-protein phosphotransferase</fullName>
        <ecNumber evidence="6 17">2.7.3.9</ecNumber>
    </recommendedName>
    <alternativeName>
        <fullName evidence="16 17">Phosphotransferase system, enzyme I</fullName>
    </alternativeName>
</protein>
<dbReference type="SUPFAM" id="SSF47831">
    <property type="entry name" value="Enzyme I of the PEP:sugar phosphotransferase system HPr-binding (sub)domain"/>
    <property type="match status" value="1"/>
</dbReference>
<evidence type="ECO:0000256" key="18">
    <source>
        <dbReference type="PIRSR" id="PIRSR000732-1"/>
    </source>
</evidence>
<evidence type="ECO:0000259" key="21">
    <source>
        <dbReference type="Pfam" id="PF00391"/>
    </source>
</evidence>
<feature type="domain" description="PEP-utilising enzyme C-terminal" evidence="22">
    <location>
        <begin position="253"/>
        <end position="538"/>
    </location>
</feature>
<evidence type="ECO:0000256" key="13">
    <source>
        <dbReference type="ARBA" id="ARBA00022723"/>
    </source>
</evidence>
<keyword evidence="10 17" id="KW-0762">Sugar transport</keyword>
<dbReference type="InterPro" id="IPR036637">
    <property type="entry name" value="Phosphohistidine_dom_sf"/>
</dbReference>
<dbReference type="InterPro" id="IPR000121">
    <property type="entry name" value="PEP_util_C"/>
</dbReference>
<evidence type="ECO:0000256" key="4">
    <source>
        <dbReference type="ARBA" id="ARBA00004496"/>
    </source>
</evidence>
<dbReference type="EMBL" id="DVJS01000204">
    <property type="protein sequence ID" value="HIS97945.1"/>
    <property type="molecule type" value="Genomic_DNA"/>
</dbReference>
<keyword evidence="15 17" id="KW-0460">Magnesium</keyword>
<dbReference type="Gene3D" id="3.50.30.10">
    <property type="entry name" value="Phosphohistidine domain"/>
    <property type="match status" value="1"/>
</dbReference>
<evidence type="ECO:0000256" key="10">
    <source>
        <dbReference type="ARBA" id="ARBA00022597"/>
    </source>
</evidence>
<feature type="binding site" evidence="19">
    <location>
        <begin position="454"/>
        <end position="455"/>
    </location>
    <ligand>
        <name>phosphoenolpyruvate</name>
        <dbReference type="ChEBI" id="CHEBI:58702"/>
    </ligand>
</feature>
<evidence type="ECO:0000256" key="20">
    <source>
        <dbReference type="PIRSR" id="PIRSR000732-3"/>
    </source>
</evidence>
<dbReference type="InterPro" id="IPR024692">
    <property type="entry name" value="PTS_EI"/>
</dbReference>
<gene>
    <name evidence="24" type="primary">ptsP</name>
    <name evidence="24" type="ORF">IAD42_08225</name>
</gene>
<feature type="domain" description="PEP-utilising enzyme mobile" evidence="21">
    <location>
        <begin position="155"/>
        <end position="225"/>
    </location>
</feature>
<evidence type="ECO:0000259" key="22">
    <source>
        <dbReference type="Pfam" id="PF02896"/>
    </source>
</evidence>
<dbReference type="PANTHER" id="PTHR46244:SF3">
    <property type="entry name" value="PHOSPHOENOLPYRUVATE-PROTEIN PHOSPHOTRANSFERASE"/>
    <property type="match status" value="1"/>
</dbReference>
<dbReference type="Proteomes" id="UP000886876">
    <property type="component" value="Unassembled WGS sequence"/>
</dbReference>
<reference evidence="24" key="2">
    <citation type="journal article" date="2021" name="PeerJ">
        <title>Extensive microbial diversity within the chicken gut microbiome revealed by metagenomics and culture.</title>
        <authorList>
            <person name="Gilroy R."/>
            <person name="Ravi A."/>
            <person name="Getino M."/>
            <person name="Pursley I."/>
            <person name="Horton D.L."/>
            <person name="Alikhan N.F."/>
            <person name="Baker D."/>
            <person name="Gharbi K."/>
            <person name="Hall N."/>
            <person name="Watson M."/>
            <person name="Adriaenssens E.M."/>
            <person name="Foster-Nyarko E."/>
            <person name="Jarju S."/>
            <person name="Secka A."/>
            <person name="Antonio M."/>
            <person name="Oren A."/>
            <person name="Chaudhuri R.R."/>
            <person name="La Ragione R."/>
            <person name="Hildebrand F."/>
            <person name="Pallen M.J."/>
        </authorList>
    </citation>
    <scope>NUCLEOTIDE SEQUENCE</scope>
    <source>
        <strain evidence="24">ChiHecec3B27-6122</strain>
    </source>
</reference>
<dbReference type="InterPro" id="IPR008731">
    <property type="entry name" value="PTS_EIN"/>
</dbReference>
<dbReference type="AlphaFoldDB" id="A0A9D1K8T2"/>
<reference evidence="24" key="1">
    <citation type="submission" date="2020-10" db="EMBL/GenBank/DDBJ databases">
        <authorList>
            <person name="Gilroy R."/>
        </authorList>
    </citation>
    <scope>NUCLEOTIDE SEQUENCE</scope>
    <source>
        <strain evidence="24">ChiHecec3B27-6122</strain>
    </source>
</reference>
<dbReference type="GO" id="GO:0008965">
    <property type="term" value="F:phosphoenolpyruvate-protein phosphotransferase activity"/>
    <property type="evidence" value="ECO:0007669"/>
    <property type="project" value="UniProtKB-EC"/>
</dbReference>
<feature type="binding site" evidence="20">
    <location>
        <position position="455"/>
    </location>
    <ligand>
        <name>Mg(2+)</name>
        <dbReference type="ChEBI" id="CHEBI:18420"/>
    </ligand>
</feature>
<evidence type="ECO:0000256" key="11">
    <source>
        <dbReference type="ARBA" id="ARBA00022679"/>
    </source>
</evidence>
<comment type="similarity">
    <text evidence="5 17">Belongs to the PEP-utilizing enzyme family.</text>
</comment>
<dbReference type="PANTHER" id="PTHR46244">
    <property type="entry name" value="PHOSPHOENOLPYRUVATE-PROTEIN PHOSPHOTRANSFERASE"/>
    <property type="match status" value="1"/>
</dbReference>
<feature type="binding site" evidence="19">
    <location>
        <position position="296"/>
    </location>
    <ligand>
        <name>phosphoenolpyruvate</name>
        <dbReference type="ChEBI" id="CHEBI:58702"/>
    </ligand>
</feature>
<keyword evidence="12 17" id="KW-0598">Phosphotransferase system</keyword>
<dbReference type="Pfam" id="PF00391">
    <property type="entry name" value="PEP-utilizers"/>
    <property type="match status" value="1"/>
</dbReference>
<keyword evidence="9 17" id="KW-0963">Cytoplasm</keyword>
<accession>A0A9D1K8T2</accession>
<evidence type="ECO:0000256" key="12">
    <source>
        <dbReference type="ARBA" id="ARBA00022683"/>
    </source>
</evidence>
<evidence type="ECO:0000313" key="24">
    <source>
        <dbReference type="EMBL" id="HIS97945.1"/>
    </source>
</evidence>
<evidence type="ECO:0000256" key="16">
    <source>
        <dbReference type="ARBA" id="ARBA00033235"/>
    </source>
</evidence>
<name>A0A9D1K8T2_9FIRM</name>
<comment type="caution">
    <text evidence="24">The sequence shown here is derived from an EMBL/GenBank/DDBJ whole genome shotgun (WGS) entry which is preliminary data.</text>
</comment>
<proteinExistence type="inferred from homology"/>
<evidence type="ECO:0000256" key="8">
    <source>
        <dbReference type="ARBA" id="ARBA00022448"/>
    </source>
</evidence>
<feature type="active site" description="Tele-phosphohistidine intermediate" evidence="18">
    <location>
        <position position="189"/>
    </location>
</feature>
<dbReference type="Gene3D" id="1.10.274.10">
    <property type="entry name" value="PtsI, HPr-binding domain"/>
    <property type="match status" value="1"/>
</dbReference>
<feature type="binding site" evidence="19">
    <location>
        <position position="332"/>
    </location>
    <ligand>
        <name>phosphoenolpyruvate</name>
        <dbReference type="ChEBI" id="CHEBI:58702"/>
    </ligand>
</feature>
<dbReference type="InterPro" id="IPR006318">
    <property type="entry name" value="PTS_EI-like"/>
</dbReference>
<evidence type="ECO:0000256" key="6">
    <source>
        <dbReference type="ARBA" id="ARBA00012232"/>
    </source>
</evidence>
<dbReference type="SUPFAM" id="SSF52009">
    <property type="entry name" value="Phosphohistidine domain"/>
    <property type="match status" value="1"/>
</dbReference>
<keyword evidence="14 17" id="KW-0418">Kinase</keyword>
<dbReference type="PROSITE" id="PS00370">
    <property type="entry name" value="PEP_ENZYMES_PHOS_SITE"/>
    <property type="match status" value="1"/>
</dbReference>
<dbReference type="EC" id="2.7.3.9" evidence="6 17"/>
<evidence type="ECO:0000256" key="3">
    <source>
        <dbReference type="ARBA" id="ARBA00002728"/>
    </source>
</evidence>
<feature type="binding site" evidence="20">
    <location>
        <position position="431"/>
    </location>
    <ligand>
        <name>Mg(2+)</name>
        <dbReference type="ChEBI" id="CHEBI:18420"/>
    </ligand>
</feature>
<dbReference type="InterPro" id="IPR040442">
    <property type="entry name" value="Pyrv_kinase-like_dom_sf"/>
</dbReference>
<evidence type="ECO:0000256" key="5">
    <source>
        <dbReference type="ARBA" id="ARBA00007837"/>
    </source>
</evidence>
<evidence type="ECO:0000256" key="2">
    <source>
        <dbReference type="ARBA" id="ARBA00001946"/>
    </source>
</evidence>
<evidence type="ECO:0000256" key="15">
    <source>
        <dbReference type="ARBA" id="ARBA00022842"/>
    </source>
</evidence>
<evidence type="ECO:0000256" key="1">
    <source>
        <dbReference type="ARBA" id="ARBA00000683"/>
    </source>
</evidence>
<evidence type="ECO:0000256" key="9">
    <source>
        <dbReference type="ARBA" id="ARBA00022490"/>
    </source>
</evidence>
<organism evidence="24 25">
    <name type="scientific">Candidatus Scatomorpha pullistercoris</name>
    <dbReference type="NCBI Taxonomy" id="2840929"/>
    <lineage>
        <taxon>Bacteria</taxon>
        <taxon>Bacillati</taxon>
        <taxon>Bacillota</taxon>
        <taxon>Clostridia</taxon>
        <taxon>Eubacteriales</taxon>
        <taxon>Candidatus Scatomorpha</taxon>
    </lineage>
</organism>
<evidence type="ECO:0000256" key="14">
    <source>
        <dbReference type="ARBA" id="ARBA00022777"/>
    </source>
</evidence>
<keyword evidence="11 17" id="KW-0808">Transferase</keyword>
<dbReference type="InterPro" id="IPR018274">
    <property type="entry name" value="PEP_util_AS"/>
</dbReference>
<dbReference type="Gene3D" id="3.20.20.60">
    <property type="entry name" value="Phosphoenolpyruvate-binding domains"/>
    <property type="match status" value="1"/>
</dbReference>
<keyword evidence="13 17" id="KW-0479">Metal-binding</keyword>
<evidence type="ECO:0000256" key="7">
    <source>
        <dbReference type="ARBA" id="ARBA00016544"/>
    </source>
</evidence>
<dbReference type="NCBIfam" id="TIGR01417">
    <property type="entry name" value="PTS_I_fam"/>
    <property type="match status" value="1"/>
</dbReference>
<dbReference type="SUPFAM" id="SSF51621">
    <property type="entry name" value="Phosphoenolpyruvate/pyruvate domain"/>
    <property type="match status" value="1"/>
</dbReference>
<dbReference type="GO" id="GO:0009401">
    <property type="term" value="P:phosphoenolpyruvate-dependent sugar phosphotransferase system"/>
    <property type="evidence" value="ECO:0007669"/>
    <property type="project" value="UniProtKB-KW"/>
</dbReference>
<dbReference type="Pfam" id="PF02896">
    <property type="entry name" value="PEP-utilizers_C"/>
    <property type="match status" value="1"/>
</dbReference>
<dbReference type="GO" id="GO:0016301">
    <property type="term" value="F:kinase activity"/>
    <property type="evidence" value="ECO:0007669"/>
    <property type="project" value="UniProtKB-KW"/>
</dbReference>
<dbReference type="InterPro" id="IPR008279">
    <property type="entry name" value="PEP-util_enz_mobile_dom"/>
</dbReference>
<feature type="active site" description="Proton donor" evidence="18">
    <location>
        <position position="502"/>
    </location>
</feature>
<evidence type="ECO:0000256" key="19">
    <source>
        <dbReference type="PIRSR" id="PIRSR000732-2"/>
    </source>
</evidence>